<feature type="transmembrane region" description="Helical" evidence="1">
    <location>
        <begin position="213"/>
        <end position="231"/>
    </location>
</feature>
<feature type="transmembrane region" description="Helical" evidence="1">
    <location>
        <begin position="12"/>
        <end position="32"/>
    </location>
</feature>
<feature type="transmembrane region" description="Helical" evidence="1">
    <location>
        <begin position="262"/>
        <end position="283"/>
    </location>
</feature>
<evidence type="ECO:0000313" key="2">
    <source>
        <dbReference type="EMBL" id="EIJ42730.1"/>
    </source>
</evidence>
<reference evidence="2 3" key="1">
    <citation type="submission" date="2011-11" db="EMBL/GenBank/DDBJ databases">
        <title>Improved High-Quality Draft sequence of Beggiatoa alba B18lD.</title>
        <authorList>
            <consortium name="US DOE Joint Genome Institute"/>
            <person name="Lucas S."/>
            <person name="Han J."/>
            <person name="Lapidus A."/>
            <person name="Cheng J.-F."/>
            <person name="Goodwin L."/>
            <person name="Pitluck S."/>
            <person name="Peters L."/>
            <person name="Mikhailova N."/>
            <person name="Held B."/>
            <person name="Detter J.C."/>
            <person name="Han C."/>
            <person name="Tapia R."/>
            <person name="Land M."/>
            <person name="Hauser L."/>
            <person name="Kyrpides N."/>
            <person name="Ivanova N."/>
            <person name="Pagani I."/>
            <person name="Samuel K."/>
            <person name="Teske A."/>
            <person name="Mueller J."/>
            <person name="Woyke T."/>
        </authorList>
    </citation>
    <scope>NUCLEOTIDE SEQUENCE [LARGE SCALE GENOMIC DNA]</scope>
    <source>
        <strain evidence="2 3">B18LD</strain>
    </source>
</reference>
<name>I3CGI7_9GAMM</name>
<feature type="transmembrane region" description="Helical" evidence="1">
    <location>
        <begin position="173"/>
        <end position="201"/>
    </location>
</feature>
<dbReference type="EMBL" id="JH600070">
    <property type="protein sequence ID" value="EIJ42730.1"/>
    <property type="molecule type" value="Genomic_DNA"/>
</dbReference>
<feature type="transmembrane region" description="Helical" evidence="1">
    <location>
        <begin position="324"/>
        <end position="345"/>
    </location>
</feature>
<evidence type="ECO:0000256" key="1">
    <source>
        <dbReference type="SAM" id="Phobius"/>
    </source>
</evidence>
<dbReference type="AlphaFoldDB" id="I3CGI7"/>
<dbReference type="Proteomes" id="UP000005744">
    <property type="component" value="Unassembled WGS sequence"/>
</dbReference>
<keyword evidence="1" id="KW-0812">Transmembrane</keyword>
<dbReference type="OrthoDB" id="9923595at2"/>
<evidence type="ECO:0008006" key="4">
    <source>
        <dbReference type="Google" id="ProtNLM"/>
    </source>
</evidence>
<keyword evidence="1" id="KW-1133">Transmembrane helix</keyword>
<feature type="transmembrane region" description="Helical" evidence="1">
    <location>
        <begin position="357"/>
        <end position="374"/>
    </location>
</feature>
<proteinExistence type="predicted"/>
<feature type="transmembrane region" description="Helical" evidence="1">
    <location>
        <begin position="93"/>
        <end position="113"/>
    </location>
</feature>
<dbReference type="HOGENOM" id="CLU_494067_0_0_6"/>
<evidence type="ECO:0000313" key="3">
    <source>
        <dbReference type="Proteomes" id="UP000005744"/>
    </source>
</evidence>
<keyword evidence="1" id="KW-0472">Membrane</keyword>
<protein>
    <recommendedName>
        <fullName evidence="4">Glycosyltransferase RgtA/B/C/D-like domain-containing protein</fullName>
    </recommendedName>
</protein>
<sequence>MSATAILRSPRFQICCLLVFFLGLWLTAWLPVFSFTFHDDDGHVMRVALSYPWHTFLTDPAAYQELSTAHYMPWVLWSYQLDLGLAGDANPDIFFIHQWLSLTVLILLISLLAWRIAGRYQAGVIALLLLLTHPSLFQLLTENYTRHYVEGGISITVSSLALLQWWRTAQARWLGLCLFFYALAVLAKEIYLIVPLLYFWLPQFQLSWVNLRRITGLIAGYFCIAVAYLLLRQTLLSTVGGGMEGMSLQPLLTEVFQGLTNVTTWFTAQNMLVLSATLLALVLSQSRLKLSFFLILASAFLILPSIFAPHMWRSPEEHAARILLSSYLFLILFTAVTLPIGFAHYRQRFTEQTQTRLVIISLLFVFSWGVWGSVQNHARAEKTQQSANDLITNALLTVPVTYDALVAPKGFVMGELHWTVRYFHGSTPELLWLEQDIVQRLQTGKRVGYVDPACHCVKLLETPPQHCQTYLPSDAIQAVFRYEISGQLMWDIQLQGRTGEAGVFFIDRQHVAPLRAFTARVSRARQGEPYRFYFTGETGECWVSPIYHINF</sequence>
<gene>
    <name evidence="2" type="ORF">BegalDRAFT_1856</name>
</gene>
<feature type="transmembrane region" description="Helical" evidence="1">
    <location>
        <begin position="290"/>
        <end position="312"/>
    </location>
</feature>
<keyword evidence="3" id="KW-1185">Reference proteome</keyword>
<dbReference type="RefSeq" id="WP_002685925.1">
    <property type="nucleotide sequence ID" value="NZ_JH600070.1"/>
</dbReference>
<organism evidence="2 3">
    <name type="scientific">Beggiatoa alba B18LD</name>
    <dbReference type="NCBI Taxonomy" id="395493"/>
    <lineage>
        <taxon>Bacteria</taxon>
        <taxon>Pseudomonadati</taxon>
        <taxon>Pseudomonadota</taxon>
        <taxon>Gammaproteobacteria</taxon>
        <taxon>Thiotrichales</taxon>
        <taxon>Thiotrichaceae</taxon>
        <taxon>Beggiatoa</taxon>
    </lineage>
</organism>
<accession>I3CGI7</accession>
<feature type="transmembrane region" description="Helical" evidence="1">
    <location>
        <begin position="120"/>
        <end position="140"/>
    </location>
</feature>